<evidence type="ECO:0000313" key="1">
    <source>
        <dbReference type="EMBL" id="GIG73915.1"/>
    </source>
</evidence>
<comment type="caution">
    <text evidence="1">The sequence shown here is derived from an EMBL/GenBank/DDBJ whole genome shotgun (WGS) entry which is preliminary data.</text>
</comment>
<gene>
    <name evidence="1" type="ORF">Pfl04_23190</name>
</gene>
<dbReference type="Proteomes" id="UP000653674">
    <property type="component" value="Unassembled WGS sequence"/>
</dbReference>
<protein>
    <submittedName>
        <fullName evidence="1">Uncharacterized protein</fullName>
    </submittedName>
</protein>
<name>A0A8J3LVB0_9ACTN</name>
<reference evidence="1" key="1">
    <citation type="submission" date="2021-01" db="EMBL/GenBank/DDBJ databases">
        <title>Whole genome shotgun sequence of Planosporangium flavigriseum NBRC 105377.</title>
        <authorList>
            <person name="Komaki H."/>
            <person name="Tamura T."/>
        </authorList>
    </citation>
    <scope>NUCLEOTIDE SEQUENCE</scope>
    <source>
        <strain evidence="1">NBRC 105377</strain>
    </source>
</reference>
<dbReference type="EMBL" id="BONU01000012">
    <property type="protein sequence ID" value="GIG73915.1"/>
    <property type="molecule type" value="Genomic_DNA"/>
</dbReference>
<organism evidence="1 2">
    <name type="scientific">Planosporangium flavigriseum</name>
    <dbReference type="NCBI Taxonomy" id="373681"/>
    <lineage>
        <taxon>Bacteria</taxon>
        <taxon>Bacillati</taxon>
        <taxon>Actinomycetota</taxon>
        <taxon>Actinomycetes</taxon>
        <taxon>Micromonosporales</taxon>
        <taxon>Micromonosporaceae</taxon>
        <taxon>Planosporangium</taxon>
    </lineage>
</organism>
<sequence>MDSPHTALPGANAMSTLLDRYRARRAAIRRREAIERALSQIPSRAVRAELMDLASR</sequence>
<dbReference type="AlphaFoldDB" id="A0A8J3LVB0"/>
<evidence type="ECO:0000313" key="2">
    <source>
        <dbReference type="Proteomes" id="UP000653674"/>
    </source>
</evidence>
<keyword evidence="2" id="KW-1185">Reference proteome</keyword>
<proteinExistence type="predicted"/>
<accession>A0A8J3LVB0</accession>